<reference evidence="2" key="1">
    <citation type="submission" date="2015-07" db="EMBL/GenBank/DDBJ databases">
        <title>Near-Complete Genome Sequence of the Cellulolytic Bacterium Bacteroides (Pseudobacteroides) cellulosolvens ATCC 35603.</title>
        <authorList>
            <person name="Dassa B."/>
            <person name="Utturkar S.M."/>
            <person name="Klingeman D.M."/>
            <person name="Hurt R.A."/>
            <person name="Keller M."/>
            <person name="Xu J."/>
            <person name="Reddy Y.H.K."/>
            <person name="Borovok I."/>
            <person name="Grinberg I.R."/>
            <person name="Lamed R."/>
            <person name="Zhivin O."/>
            <person name="Bayer E.A."/>
            <person name="Brown S.D."/>
        </authorList>
    </citation>
    <scope>NUCLEOTIDE SEQUENCE [LARGE SCALE GENOMIC DNA]</scope>
    <source>
        <strain evidence="2">DSM 2933</strain>
    </source>
</reference>
<sequence>MSITSEWNLKQKRLTETIRNPSLFAEAKRLLVDMHSSVHFAEMSGQKEATLIDQLWDGMQNYDFAIMPSEKAVTIAWNIWHITRIEDLTINILVNETNQVLSDEWLSRLHIHVTDTGNAMSDDEIMDFSKRIDIEALKDYRIAVGLQTQKILSKLKSEDMKRKIKSEGLTKIFNEGGILEHPDSIWLLDFWGKKDVAGIILMPITRHQIVHINDGFKIKQSILKKKKYFRT</sequence>
<dbReference type="EMBL" id="LGTC01000001">
    <property type="protein sequence ID" value="KNY25846.1"/>
    <property type="molecule type" value="Genomic_DNA"/>
</dbReference>
<comment type="caution">
    <text evidence="1">The sequence shown here is derived from an EMBL/GenBank/DDBJ whole genome shotgun (WGS) entry which is preliminary data.</text>
</comment>
<dbReference type="RefSeq" id="WP_036940539.1">
    <property type="nucleotide sequence ID" value="NZ_JQKC01000013.1"/>
</dbReference>
<dbReference type="eggNOG" id="ENOG502ZC3V">
    <property type="taxonomic scope" value="Bacteria"/>
</dbReference>
<accession>A0A0L6JJ03</accession>
<evidence type="ECO:0000313" key="1">
    <source>
        <dbReference type="EMBL" id="KNY25846.1"/>
    </source>
</evidence>
<gene>
    <name evidence="1" type="ORF">Bccel_1106</name>
</gene>
<dbReference type="Gene3D" id="1.20.120.450">
    <property type="entry name" value="dinb family like domain"/>
    <property type="match status" value="1"/>
</dbReference>
<organism evidence="1 2">
    <name type="scientific">Pseudobacteroides cellulosolvens ATCC 35603 = DSM 2933</name>
    <dbReference type="NCBI Taxonomy" id="398512"/>
    <lineage>
        <taxon>Bacteria</taxon>
        <taxon>Bacillati</taxon>
        <taxon>Bacillota</taxon>
        <taxon>Clostridia</taxon>
        <taxon>Eubacteriales</taxon>
        <taxon>Oscillospiraceae</taxon>
        <taxon>Pseudobacteroides</taxon>
    </lineage>
</organism>
<protein>
    <submittedName>
        <fullName evidence="1">DinB-like domain containing protein</fullName>
    </submittedName>
</protein>
<proteinExistence type="predicted"/>
<name>A0A0L6JJ03_9FIRM</name>
<keyword evidence="2" id="KW-1185">Reference proteome</keyword>
<dbReference type="Proteomes" id="UP000036923">
    <property type="component" value="Unassembled WGS sequence"/>
</dbReference>
<dbReference type="PATRIC" id="fig|398512.5.peg.1145"/>
<dbReference type="AlphaFoldDB" id="A0A0L6JJ03"/>
<evidence type="ECO:0000313" key="2">
    <source>
        <dbReference type="Proteomes" id="UP000036923"/>
    </source>
</evidence>
<dbReference type="STRING" id="398512.Bccel_1106"/>
<dbReference type="InterPro" id="IPR034660">
    <property type="entry name" value="DinB/YfiT-like"/>
</dbReference>
<dbReference type="OrthoDB" id="9778466at2"/>